<evidence type="ECO:0008006" key="3">
    <source>
        <dbReference type="Google" id="ProtNLM"/>
    </source>
</evidence>
<dbReference type="Gene3D" id="3.40.190.150">
    <property type="entry name" value="Bordetella uptake gene, domain 1"/>
    <property type="match status" value="1"/>
</dbReference>
<gene>
    <name evidence="2" type="ORF">METZ01_LOCUS100141</name>
</gene>
<keyword evidence="1" id="KW-0812">Transmembrane</keyword>
<dbReference type="SUPFAM" id="SSF53850">
    <property type="entry name" value="Periplasmic binding protein-like II"/>
    <property type="match status" value="1"/>
</dbReference>
<dbReference type="EMBL" id="UINC01010649">
    <property type="protein sequence ID" value="SVA47287.1"/>
    <property type="molecule type" value="Genomic_DNA"/>
</dbReference>
<keyword evidence="1" id="KW-1133">Transmembrane helix</keyword>
<organism evidence="2">
    <name type="scientific">marine metagenome</name>
    <dbReference type="NCBI Taxonomy" id="408172"/>
    <lineage>
        <taxon>unclassified sequences</taxon>
        <taxon>metagenomes</taxon>
        <taxon>ecological metagenomes</taxon>
    </lineage>
</organism>
<dbReference type="AlphaFoldDB" id="A0A381W5S6"/>
<evidence type="ECO:0000256" key="1">
    <source>
        <dbReference type="SAM" id="Phobius"/>
    </source>
</evidence>
<dbReference type="InterPro" id="IPR005064">
    <property type="entry name" value="BUG"/>
</dbReference>
<dbReference type="Gene3D" id="3.40.190.10">
    <property type="entry name" value="Periplasmic binding protein-like II"/>
    <property type="match status" value="1"/>
</dbReference>
<keyword evidence="1" id="KW-0472">Membrane</keyword>
<dbReference type="PIRSF" id="PIRSF017082">
    <property type="entry name" value="YflP"/>
    <property type="match status" value="1"/>
</dbReference>
<evidence type="ECO:0000313" key="2">
    <source>
        <dbReference type="EMBL" id="SVA47287.1"/>
    </source>
</evidence>
<sequence>MAVNENLPEEKKMKTQHDYLRRGILGAVAGAFVAITAGAAGAAGYPDKPITFIVPYSPGGGSDQQARRLQPGLEKALGVKVRIIYKTGGGGAVGFGELWRSKNDGYTISNVVVPNIVIAGKKASVGFKAGKFSYIGMTERAVGALMVPKGSKLTSLKAFIAATKANPGKITVAGVGSTGKVNMQALADILGIKYTYVPVSGGVGKMIPMLLGNHVDAGMTASNHAVKHKAKLNALVVAGSKAIPALSGVPNEPKWEYMTTWGVMAPPGTPADRIKILNAALLKTTRAPSVANAISKGGYENMYQTPAEAAAYVAAAVKKFGN</sequence>
<feature type="transmembrane region" description="Helical" evidence="1">
    <location>
        <begin position="23"/>
        <end position="45"/>
    </location>
</feature>
<reference evidence="2" key="1">
    <citation type="submission" date="2018-05" db="EMBL/GenBank/DDBJ databases">
        <authorList>
            <person name="Lanie J.A."/>
            <person name="Ng W.-L."/>
            <person name="Kazmierczak K.M."/>
            <person name="Andrzejewski T.M."/>
            <person name="Davidsen T.M."/>
            <person name="Wayne K.J."/>
            <person name="Tettelin H."/>
            <person name="Glass J.I."/>
            <person name="Rusch D."/>
            <person name="Podicherti R."/>
            <person name="Tsui H.-C.T."/>
            <person name="Winkler M.E."/>
        </authorList>
    </citation>
    <scope>NUCLEOTIDE SEQUENCE</scope>
</reference>
<accession>A0A381W5S6</accession>
<proteinExistence type="predicted"/>
<dbReference type="Pfam" id="PF03401">
    <property type="entry name" value="TctC"/>
    <property type="match status" value="1"/>
</dbReference>
<dbReference type="InterPro" id="IPR042100">
    <property type="entry name" value="Bug_dom1"/>
</dbReference>
<dbReference type="PANTHER" id="PTHR42928:SF5">
    <property type="entry name" value="BLR1237 PROTEIN"/>
    <property type="match status" value="1"/>
</dbReference>
<dbReference type="PANTHER" id="PTHR42928">
    <property type="entry name" value="TRICARBOXYLATE-BINDING PROTEIN"/>
    <property type="match status" value="1"/>
</dbReference>
<name>A0A381W5S6_9ZZZZ</name>
<dbReference type="CDD" id="cd07012">
    <property type="entry name" value="PBP2_Bug_TTT"/>
    <property type="match status" value="1"/>
</dbReference>
<protein>
    <recommendedName>
        <fullName evidence="3">Tripartite tricarboxylate transporter substrate binding protein</fullName>
    </recommendedName>
</protein>